<gene>
    <name evidence="2" type="ORF">NE237_015624</name>
</gene>
<accession>A0A9Q0QR90</accession>
<keyword evidence="3" id="KW-1185">Reference proteome</keyword>
<feature type="compositionally biased region" description="Basic and acidic residues" evidence="1">
    <location>
        <begin position="42"/>
        <end position="54"/>
    </location>
</feature>
<dbReference type="Proteomes" id="UP001141806">
    <property type="component" value="Unassembled WGS sequence"/>
</dbReference>
<evidence type="ECO:0000313" key="3">
    <source>
        <dbReference type="Proteomes" id="UP001141806"/>
    </source>
</evidence>
<feature type="region of interest" description="Disordered" evidence="1">
    <location>
        <begin position="83"/>
        <end position="146"/>
    </location>
</feature>
<dbReference type="EMBL" id="JAMYWD010000006">
    <property type="protein sequence ID" value="KAJ4968923.1"/>
    <property type="molecule type" value="Genomic_DNA"/>
</dbReference>
<comment type="caution">
    <text evidence="2">The sequence shown here is derived from an EMBL/GenBank/DDBJ whole genome shotgun (WGS) entry which is preliminary data.</text>
</comment>
<evidence type="ECO:0000313" key="2">
    <source>
        <dbReference type="EMBL" id="KAJ4968923.1"/>
    </source>
</evidence>
<protein>
    <submittedName>
        <fullName evidence="2">Uncharacterized protein</fullName>
    </submittedName>
</protein>
<reference evidence="2" key="1">
    <citation type="journal article" date="2023" name="Plant J.">
        <title>The genome of the king protea, Protea cynaroides.</title>
        <authorList>
            <person name="Chang J."/>
            <person name="Duong T.A."/>
            <person name="Schoeman C."/>
            <person name="Ma X."/>
            <person name="Roodt D."/>
            <person name="Barker N."/>
            <person name="Li Z."/>
            <person name="Van de Peer Y."/>
            <person name="Mizrachi E."/>
        </authorList>
    </citation>
    <scope>NUCLEOTIDE SEQUENCE</scope>
    <source>
        <tissue evidence="2">Young leaves</tissue>
    </source>
</reference>
<feature type="compositionally biased region" description="Low complexity" evidence="1">
    <location>
        <begin position="110"/>
        <end position="139"/>
    </location>
</feature>
<sequence>MTCTLIFDLSSIILLFEFYSSLISLHGRKRPAKTTTVGSSKSSEKAKSVSHEEPWFEEEGTKCRLIPRLERNLVLSEPTPKGFLVKSFPPPPSTNTSQEGGDVIPPTPIPLSSSPSKSSSGAPSGLCTPTTVVPTSSSSRKAPMKGTSNLTDPYWLKWSINSSMLGFYEALPNKELIKANEERTIGASIIYIFLIDPWLQFFSNTLFSCSS</sequence>
<name>A0A9Q0QR90_9MAGN</name>
<dbReference type="AlphaFoldDB" id="A0A9Q0QR90"/>
<organism evidence="2 3">
    <name type="scientific">Protea cynaroides</name>
    <dbReference type="NCBI Taxonomy" id="273540"/>
    <lineage>
        <taxon>Eukaryota</taxon>
        <taxon>Viridiplantae</taxon>
        <taxon>Streptophyta</taxon>
        <taxon>Embryophyta</taxon>
        <taxon>Tracheophyta</taxon>
        <taxon>Spermatophyta</taxon>
        <taxon>Magnoliopsida</taxon>
        <taxon>Proteales</taxon>
        <taxon>Proteaceae</taxon>
        <taxon>Protea</taxon>
    </lineage>
</organism>
<evidence type="ECO:0000256" key="1">
    <source>
        <dbReference type="SAM" id="MobiDB-lite"/>
    </source>
</evidence>
<proteinExistence type="predicted"/>
<feature type="region of interest" description="Disordered" evidence="1">
    <location>
        <begin position="30"/>
        <end position="54"/>
    </location>
</feature>